<dbReference type="PANTHER" id="PTHR34203:SF15">
    <property type="entry name" value="SLL1173 PROTEIN"/>
    <property type="match status" value="1"/>
</dbReference>
<sequence length="358" mass="39247">MNSNDFGPPANFINGGIYEKENLDVLMSFVRDDTVFLDIGANLGFYSLKVAQRNKLHGKIHAFEPHPTLVRLARASSYLNGFSQLAADDGVIVVHQCALGDTNGEVTLAYPDGHLGGGGMAAAAAGTTAVVTPVHRLDDFLGPDFTFDLAKIDVEGFELEVLRGMQGLIARSPKAVLLFEKLERNRGYEADIEAVLRGAGLHLFGITADSLLFPIADGELSAYSGYVVASHDPDIERNRNHFRIYPRQFLASAERVKERTRDMLVVGGEAGDIIFHGPYWYLHRGIYRLTLEGTTDGIIEVVLAHHFGYPTTSVLLGPDNLTADVLIETDLPQFELVCRPKNNRATVSLKSIRIQRLG</sequence>
<keyword evidence="3" id="KW-1185">Reference proteome</keyword>
<reference evidence="2 3" key="4">
    <citation type="journal article" date="2009" name="Appl. Environ. Microbiol.">
        <title>Comparative genome-wide transcriptional profiling of Azorhizobium caulinodans ORS571 grown under free-living and symbiotic conditions.</title>
        <authorList>
            <person name="Tsukada S."/>
            <person name="Aono T."/>
            <person name="Akiba N."/>
            <person name="Lee KB."/>
            <person name="Liu CT."/>
            <person name="Toyazaki H."/>
            <person name="Oyaizu H."/>
        </authorList>
    </citation>
    <scope>NUCLEOTIDE SEQUENCE [LARGE SCALE GENOMIC DNA]</scope>
    <source>
        <strain evidence="3">ATCC 43989 / DSM 5975 / JCM 20966 / LMG 6465 / NBRC 14845 / NCIMB 13405 / ORS 571</strain>
    </source>
</reference>
<dbReference type="GO" id="GO:0032259">
    <property type="term" value="P:methylation"/>
    <property type="evidence" value="ECO:0007669"/>
    <property type="project" value="UniProtKB-KW"/>
</dbReference>
<name>A8IG57_AZOC5</name>
<dbReference type="AlphaFoldDB" id="A8IG57"/>
<dbReference type="Proteomes" id="UP000000270">
    <property type="component" value="Chromosome"/>
</dbReference>
<dbReference type="NCBIfam" id="TIGR01444">
    <property type="entry name" value="fkbM_fam"/>
    <property type="match status" value="1"/>
</dbReference>
<reference evidence="3" key="2">
    <citation type="submission" date="2007-04" db="EMBL/GenBank/DDBJ databases">
        <title>Complete genome sequence of the nitrogen-fixing bacterium Azorhizobium caulinodans ORS571.</title>
        <authorList>
            <person name="Lee K.B."/>
            <person name="Backer P.D."/>
            <person name="Aono T."/>
            <person name="Liu C.T."/>
            <person name="Suzuki S."/>
            <person name="Suzuki T."/>
            <person name="Kaneko T."/>
            <person name="Yamada M."/>
            <person name="Tabata S."/>
            <person name="Kupfer D.M."/>
            <person name="Najar F.Z."/>
            <person name="Wiley G.B."/>
            <person name="Roe B."/>
            <person name="Binnewies T."/>
            <person name="Ussery D."/>
            <person name="Vereecke D."/>
            <person name="Gevers D."/>
            <person name="Holsters M."/>
            <person name="Oyaizu H."/>
        </authorList>
    </citation>
    <scope>NUCLEOTIDE SEQUENCE [LARGE SCALE GENOMIC DNA]</scope>
    <source>
        <strain evidence="3">ATCC 43989 / DSM 5975 / JCM 20966 / LMG 6465 / NBRC 14845 / NCIMB 13405 / ORS 571</strain>
    </source>
</reference>
<dbReference type="InterPro" id="IPR029063">
    <property type="entry name" value="SAM-dependent_MTases_sf"/>
</dbReference>
<accession>A8IG57</accession>
<reference evidence="2 3" key="6">
    <citation type="journal article" date="2011" name="Appl. Environ. Microbiol.">
        <title>Involvement of the azorhizobial chromosome partition gene (parA) in the onset of bacteroid differentiation during Sesbania rostrata stem nodule development.</title>
        <authorList>
            <person name="Liu CT."/>
            <person name="Lee KB."/>
            <person name="Wang YS."/>
            <person name="Peng MH."/>
            <person name="Lee KT."/>
            <person name="Suzuki S."/>
            <person name="Suzuki T."/>
            <person name="Oyaizu H."/>
        </authorList>
    </citation>
    <scope>NUCLEOTIDE SEQUENCE [LARGE SCALE GENOMIC DNA]</scope>
    <source>
        <strain evidence="3">ATCC 43989 / DSM 5975 / JCM 20966 / LMG 6465 / NBRC 14845 / NCIMB 13405 / ORS 571</strain>
    </source>
</reference>
<reference evidence="2 3" key="5">
    <citation type="journal article" date="2010" name="Appl. Environ. Microbiol.">
        <title>phrR-like gene praR of Azorhizobium caulinodans ORS571 is essential for symbiosis with Sesbania rostrata and is involved in expression of reb genes.</title>
        <authorList>
            <person name="Akiba N."/>
            <person name="Aono T."/>
            <person name="Toyazaki H."/>
            <person name="Sato S."/>
            <person name="Oyaizu H."/>
        </authorList>
    </citation>
    <scope>NUCLEOTIDE SEQUENCE [LARGE SCALE GENOMIC DNA]</scope>
    <source>
        <strain evidence="3">ATCC 43989 / DSM 5975 / JCM 20966 / LMG 6465 / NBRC 14845 / NCIMB 13405 / ORS 571</strain>
    </source>
</reference>
<evidence type="ECO:0000313" key="3">
    <source>
        <dbReference type="Proteomes" id="UP000000270"/>
    </source>
</evidence>
<dbReference type="eggNOG" id="COG2242">
    <property type="taxonomic scope" value="Bacteria"/>
</dbReference>
<keyword evidence="2" id="KW-0489">Methyltransferase</keyword>
<dbReference type="KEGG" id="azc:AZC_0043"/>
<evidence type="ECO:0000313" key="2">
    <source>
        <dbReference type="EMBL" id="BAF86041.1"/>
    </source>
</evidence>
<keyword evidence="2" id="KW-0808">Transferase</keyword>
<dbReference type="Gene3D" id="3.40.50.150">
    <property type="entry name" value="Vaccinia Virus protein VP39"/>
    <property type="match status" value="1"/>
</dbReference>
<dbReference type="GO" id="GO:0008168">
    <property type="term" value="F:methyltransferase activity"/>
    <property type="evidence" value="ECO:0007669"/>
    <property type="project" value="UniProtKB-KW"/>
</dbReference>
<dbReference type="InterPro" id="IPR006342">
    <property type="entry name" value="FkbM_mtfrase"/>
</dbReference>
<dbReference type="SUPFAM" id="SSF53335">
    <property type="entry name" value="S-adenosyl-L-methionine-dependent methyltransferases"/>
    <property type="match status" value="1"/>
</dbReference>
<evidence type="ECO:0000259" key="1">
    <source>
        <dbReference type="Pfam" id="PF05050"/>
    </source>
</evidence>
<gene>
    <name evidence="2" type="primary">fkbM</name>
    <name evidence="2" type="ordered locus">AZC_0043</name>
</gene>
<reference evidence="2 3" key="3">
    <citation type="journal article" date="2008" name="BMC Genomics">
        <title>The genome of the versatile nitrogen fixer Azorhizobium caulinodans ORS571.</title>
        <authorList>
            <person name="Lee KB."/>
            <person name="Backer P.D."/>
            <person name="Aono T."/>
            <person name="Liu CT."/>
            <person name="Suzuki S."/>
            <person name="Suzuki T."/>
            <person name="Kaneko T."/>
            <person name="Yamada M."/>
            <person name="Tabata S."/>
            <person name="Kupfer D.M."/>
            <person name="Najar F.Z."/>
            <person name="Wiley G.B."/>
            <person name="Roe B."/>
            <person name="Binnewies T.T."/>
            <person name="Ussery D.W."/>
            <person name="D'Haeze W."/>
            <person name="Herder J.D."/>
            <person name="Gevers D."/>
            <person name="Vereecke D."/>
            <person name="Holsters M."/>
            <person name="Oyaizu H."/>
        </authorList>
    </citation>
    <scope>NUCLEOTIDE SEQUENCE [LARGE SCALE GENOMIC DNA]</scope>
    <source>
        <strain evidence="3">ATCC 43989 / DSM 5975 / JCM 20966 / LMG 6465 / NBRC 14845 / NCIMB 13405 / ORS 571</strain>
    </source>
</reference>
<dbReference type="HOGENOM" id="CLU_686478_0_0_5"/>
<organism evidence="2 3">
    <name type="scientific">Azorhizobium caulinodans (strain ATCC 43989 / DSM 5975 / JCM 20966 / LMG 6465 / NBRC 14845 / NCIMB 13405 / ORS 571)</name>
    <dbReference type="NCBI Taxonomy" id="438753"/>
    <lineage>
        <taxon>Bacteria</taxon>
        <taxon>Pseudomonadati</taxon>
        <taxon>Pseudomonadota</taxon>
        <taxon>Alphaproteobacteria</taxon>
        <taxon>Hyphomicrobiales</taxon>
        <taxon>Xanthobacteraceae</taxon>
        <taxon>Azorhizobium</taxon>
    </lineage>
</organism>
<feature type="domain" description="Methyltransferase FkbM" evidence="1">
    <location>
        <begin position="38"/>
        <end position="183"/>
    </location>
</feature>
<reference evidence="2 3" key="1">
    <citation type="journal article" date="2007" name="Appl. Environ. Microbiol.">
        <title>Rhizobial factors required for stem nodule maturation and maintenance in Sesbania rostrata-Azorhizobium caulinodans ORS571 symbiosis.</title>
        <authorList>
            <person name="Suzuki S."/>
            <person name="Aono T."/>
            <person name="Lee KB."/>
            <person name="Suzuki T."/>
            <person name="Liu CT."/>
            <person name="Miwa H."/>
            <person name="Wakao S."/>
            <person name="Iki T."/>
            <person name="Oyaizu H."/>
        </authorList>
    </citation>
    <scope>NUCLEOTIDE SEQUENCE [LARGE SCALE GENOMIC DNA]</scope>
    <source>
        <strain evidence="3">ATCC 43989 / DSM 5975 / JCM 20966 / LMG 6465 / NBRC 14845 / NCIMB 13405 / ORS 571</strain>
    </source>
</reference>
<dbReference type="InterPro" id="IPR052514">
    <property type="entry name" value="SAM-dependent_MTase"/>
</dbReference>
<dbReference type="STRING" id="438753.AZC_0043"/>
<dbReference type="Pfam" id="PF05050">
    <property type="entry name" value="Methyltransf_21"/>
    <property type="match status" value="1"/>
</dbReference>
<protein>
    <submittedName>
        <fullName evidence="2">Putative methyltransferase</fullName>
    </submittedName>
</protein>
<proteinExistence type="predicted"/>
<dbReference type="EMBL" id="AP009384">
    <property type="protein sequence ID" value="BAF86041.1"/>
    <property type="molecule type" value="Genomic_DNA"/>
</dbReference>
<dbReference type="PANTHER" id="PTHR34203">
    <property type="entry name" value="METHYLTRANSFERASE, FKBM FAMILY PROTEIN"/>
    <property type="match status" value="1"/>
</dbReference>